<feature type="region of interest" description="Disordered" evidence="1">
    <location>
        <begin position="36"/>
        <end position="130"/>
    </location>
</feature>
<feature type="chain" id="PRO_5003178001" description="Thioester domain-containing protein" evidence="2">
    <location>
        <begin position="30"/>
        <end position="664"/>
    </location>
</feature>
<reference evidence="5" key="1">
    <citation type="journal article" date="2010" name="BMC Genomics">
        <title>Clostridium sticklandii, a specialist in amino acid degradation:revisiting its metabolism through its genome sequence.</title>
        <authorList>
            <person name="Fonknechten N."/>
            <person name="Chaussonnerie S."/>
            <person name="Tricot S."/>
            <person name="Lajus A."/>
            <person name="Andreesen J.R."/>
            <person name="Perchat N."/>
            <person name="Pelletier E."/>
            <person name="Gouyvenoux M."/>
            <person name="Barbe V."/>
            <person name="Salanoubat M."/>
            <person name="Le Paslier D."/>
            <person name="Weissenbach J."/>
            <person name="Cohen G.N."/>
            <person name="Kreimeyer A."/>
        </authorList>
    </citation>
    <scope>NUCLEOTIDE SEQUENCE [LARGE SCALE GENOMIC DNA]</scope>
    <source>
        <strain evidence="5">ATCC 12662 / DSM 519 / JCM 1433 / CCUG 9281 / NCIMB 10654 / HF</strain>
    </source>
</reference>
<feature type="domain" description="Thioester" evidence="3">
    <location>
        <begin position="208"/>
        <end position="334"/>
    </location>
</feature>
<organism evidence="4 5">
    <name type="scientific">Acetoanaerobium sticklandii (strain ATCC 12662 / DSM 519 / JCM 1433 / CCUG 9281 / NCIMB 10654 / HF)</name>
    <name type="common">Clostridium sticklandii</name>
    <dbReference type="NCBI Taxonomy" id="499177"/>
    <lineage>
        <taxon>Bacteria</taxon>
        <taxon>Bacillati</taxon>
        <taxon>Bacillota</taxon>
        <taxon>Clostridia</taxon>
        <taxon>Peptostreptococcales</taxon>
        <taxon>Filifactoraceae</taxon>
        <taxon>Acetoanaerobium</taxon>
    </lineage>
</organism>
<gene>
    <name evidence="4" type="ordered locus">CLOST_0438</name>
</gene>
<dbReference type="Proteomes" id="UP000007041">
    <property type="component" value="Chromosome"/>
</dbReference>
<dbReference type="Pfam" id="PF08341">
    <property type="entry name" value="TED"/>
    <property type="match status" value="1"/>
</dbReference>
<evidence type="ECO:0000259" key="3">
    <source>
        <dbReference type="Pfam" id="PF08341"/>
    </source>
</evidence>
<name>E3PVK1_ACESD</name>
<feature type="signal peptide" evidence="2">
    <location>
        <begin position="1"/>
        <end position="29"/>
    </location>
</feature>
<evidence type="ECO:0000256" key="1">
    <source>
        <dbReference type="SAM" id="MobiDB-lite"/>
    </source>
</evidence>
<keyword evidence="2" id="KW-0732">Signal</keyword>
<evidence type="ECO:0000313" key="4">
    <source>
        <dbReference type="EMBL" id="CBH20568.1"/>
    </source>
</evidence>
<dbReference type="HOGENOM" id="CLU_413174_0_0_9"/>
<feature type="compositionally biased region" description="Polar residues" evidence="1">
    <location>
        <begin position="36"/>
        <end position="124"/>
    </location>
</feature>
<dbReference type="RefSeq" id="WP_013360661.1">
    <property type="nucleotide sequence ID" value="NC_014614.1"/>
</dbReference>
<dbReference type="KEGG" id="cst:CLOST_0438"/>
<dbReference type="AlphaFoldDB" id="E3PVK1"/>
<dbReference type="GeneID" id="35557978"/>
<feature type="compositionally biased region" description="Acidic residues" evidence="1">
    <location>
        <begin position="483"/>
        <end position="528"/>
    </location>
</feature>
<dbReference type="BioCyc" id="CSTI499177:GJE9-451-MONOMER"/>
<evidence type="ECO:0000256" key="2">
    <source>
        <dbReference type="SAM" id="SignalP"/>
    </source>
</evidence>
<feature type="compositionally biased region" description="Acidic residues" evidence="1">
    <location>
        <begin position="564"/>
        <end position="576"/>
    </location>
</feature>
<keyword evidence="5" id="KW-1185">Reference proteome</keyword>
<evidence type="ECO:0000313" key="5">
    <source>
        <dbReference type="Proteomes" id="UP000007041"/>
    </source>
</evidence>
<proteinExistence type="predicted"/>
<dbReference type="EMBL" id="FP565809">
    <property type="protein sequence ID" value="CBH20568.1"/>
    <property type="molecule type" value="Genomic_DNA"/>
</dbReference>
<feature type="region of interest" description="Disordered" evidence="1">
    <location>
        <begin position="482"/>
        <end position="584"/>
    </location>
</feature>
<dbReference type="InterPro" id="IPR013552">
    <property type="entry name" value="Thioester_dom"/>
</dbReference>
<protein>
    <recommendedName>
        <fullName evidence="3">Thioester domain-containing protein</fullName>
    </recommendedName>
</protein>
<sequence length="664" mass="72643">MRKVKKNRLLALLLMGSLLFSNYGIMAYADEIPTAQSDSGVTQDGGTQAPSQDEGTQTPSQDEGTQTPSHDEGTQTPSQDEGTQTPSQDEGTQTPPQDEGTQAPSQDGGSQAPSQDGGTQTPPQDGNPPQIIEVEPAKVEIVDYKETQNVDKNGNKIIAKEVEYSNTGTEGETITEIVPKWGDFNDEEYETKVFDLKNTKDSKEDVTAYCNDIDTNLKNNSKYSVQELPQNSKDIKTSEKLRGIVLNGYDPNTNIETYRSELLKDASKYLTQNQINNLTEEDAIAATQMAVWKLDNPNKKFVDYDWEKGFLGIKKRVEDEKVVKLAEYLSKQKESDPSKNNLKIEAKATDENTAVKLENGEVSVNYTYSILNRVNEQVQTFLEVFVNGNQLDTNAYTVVDLGNGNKSLSFKNAIEDKTKNAEIEAKIVIKGTYAVEDVYDLVPTKDNKNTQRLVSTPMLMSYNLPTLKQMFKIEYTAPKVELVDPDEPGEDEPGEDEPGEDEPGEDEPGEDEPVEDEPGEDEPGEDEPVTPGGGGGTTNPPVVEPQPEPTNPTPQPTTPVAQNDNDDDDEDIEDEATPLAAPQIIPVALPVATLASAEQTEEVIDEETPLSAPPVMETEEEIIEEEVPLDAPAPVLPKTGGFAPELLYALGASLIATGLKIRKK</sequence>
<accession>E3PVK1</accession>
<feature type="compositionally biased region" description="Pro residues" evidence="1">
    <location>
        <begin position="542"/>
        <end position="557"/>
    </location>
</feature>